<dbReference type="HAMAP" id="MF_00795">
    <property type="entry name" value="CutC"/>
    <property type="match status" value="1"/>
</dbReference>
<dbReference type="AlphaFoldDB" id="A0A1S4G170"/>
<gene>
    <name evidence="3" type="ORF">AaeL_AAEL014058</name>
</gene>
<dbReference type="PANTHER" id="PTHR12598">
    <property type="entry name" value="COPPER HOMEOSTASIS PROTEIN CUTC"/>
    <property type="match status" value="1"/>
</dbReference>
<name>A0A1S4G170_AEDAE</name>
<protein>
    <recommendedName>
        <fullName evidence="2">Copper homeostasis protein cutC homolog</fullName>
    </recommendedName>
</protein>
<evidence type="ECO:0000256" key="1">
    <source>
        <dbReference type="ARBA" id="ARBA00007768"/>
    </source>
</evidence>
<sequence length="259" mass="27895">MCPLLEICIDSFESAVAAIRGGADRLELCAALSEGGLTPSVGLLRETRNFIQENNQFQPVQLYAMIRCRRGSDFCYSPAEMRIMLHDLELLAENGADGFVFGALDEAGNVHRENCGMVVAEALKHRKAITFHRAFDCTDRTEMLANVELVGSLGFTTLLSSGLESTAMKGIGNLVEMVKFVAERDDIQLTIMPGSGVSPNYAQEIVQKTGCKAIHASARSLKKDSKGSSIAMGGNAADGEGLLVCNETIVRDIKSQITS</sequence>
<dbReference type="OrthoDB" id="7392499at2759"/>
<reference evidence="3" key="2">
    <citation type="journal article" date="2007" name="Science">
        <title>Genome sequence of Aedes aegypti, a major arbovirus vector.</title>
        <authorList>
            <person name="Nene V."/>
            <person name="Wortman J.R."/>
            <person name="Lawson D."/>
            <person name="Haas B."/>
            <person name="Kodira C."/>
            <person name="Tu Z.J."/>
            <person name="Loftus B."/>
            <person name="Xi Z."/>
            <person name="Megy K."/>
            <person name="Grabherr M."/>
            <person name="Ren Q."/>
            <person name="Zdobnov E.M."/>
            <person name="Lobo N.F."/>
            <person name="Campbell K.S."/>
            <person name="Brown S.E."/>
            <person name="Bonaldo M.F."/>
            <person name="Zhu J."/>
            <person name="Sinkins S.P."/>
            <person name="Hogenkamp D.G."/>
            <person name="Amedeo P."/>
            <person name="Arensburger P."/>
            <person name="Atkinson P.W."/>
            <person name="Bidwell S."/>
            <person name="Biedler J."/>
            <person name="Birney E."/>
            <person name="Bruggner R.V."/>
            <person name="Costas J."/>
            <person name="Coy M.R."/>
            <person name="Crabtree J."/>
            <person name="Crawford M."/>
            <person name="Debruyn B."/>
            <person name="Decaprio D."/>
            <person name="Eiglmeier K."/>
            <person name="Eisenstadt E."/>
            <person name="El-Dorry H."/>
            <person name="Gelbart W.M."/>
            <person name="Gomes S.L."/>
            <person name="Hammond M."/>
            <person name="Hannick L.I."/>
            <person name="Hogan J.R."/>
            <person name="Holmes M.H."/>
            <person name="Jaffe D."/>
            <person name="Johnston J.S."/>
            <person name="Kennedy R.C."/>
            <person name="Koo H."/>
            <person name="Kravitz S."/>
            <person name="Kriventseva E.V."/>
            <person name="Kulp D."/>
            <person name="Labutti K."/>
            <person name="Lee E."/>
            <person name="Li S."/>
            <person name="Lovin D.D."/>
            <person name="Mao C."/>
            <person name="Mauceli E."/>
            <person name="Menck C.F."/>
            <person name="Miller J.R."/>
            <person name="Montgomery P."/>
            <person name="Mori A."/>
            <person name="Nascimento A.L."/>
            <person name="Naveira H.F."/>
            <person name="Nusbaum C."/>
            <person name="O'leary S."/>
            <person name="Orvis J."/>
            <person name="Pertea M."/>
            <person name="Quesneville H."/>
            <person name="Reidenbach K.R."/>
            <person name="Rogers Y.H."/>
            <person name="Roth C.W."/>
            <person name="Schneider J.R."/>
            <person name="Schatz M."/>
            <person name="Shumway M."/>
            <person name="Stanke M."/>
            <person name="Stinson E.O."/>
            <person name="Tubio J.M."/>
            <person name="Vanzee J.P."/>
            <person name="Verjovski-Almeida S."/>
            <person name="Werner D."/>
            <person name="White O."/>
            <person name="Wyder S."/>
            <person name="Zeng Q."/>
            <person name="Zhao Q."/>
            <person name="Zhao Y."/>
            <person name="Hill C.A."/>
            <person name="Raikhel A.S."/>
            <person name="Soares M.B."/>
            <person name="Knudson D.L."/>
            <person name="Lee N.H."/>
            <person name="Galagan J."/>
            <person name="Salzberg S.L."/>
            <person name="Paulsen I.T."/>
            <person name="Dimopoulos G."/>
            <person name="Collins F.H."/>
            <person name="Birren B."/>
            <person name="Fraser-Liggett C.M."/>
            <person name="Severson D.W."/>
        </authorList>
    </citation>
    <scope>NUCLEOTIDE SEQUENCE [LARGE SCALE GENOMIC DNA]</scope>
    <source>
        <strain evidence="3">Liverpool</strain>
    </source>
</reference>
<dbReference type="GO" id="GO:0005507">
    <property type="term" value="F:copper ion binding"/>
    <property type="evidence" value="ECO:0007669"/>
    <property type="project" value="TreeGrafter"/>
</dbReference>
<evidence type="ECO:0000313" key="3">
    <source>
        <dbReference type="EMBL" id="EAT33658.1"/>
    </source>
</evidence>
<dbReference type="InterPro" id="IPR036822">
    <property type="entry name" value="CutC-like_dom_sf"/>
</dbReference>
<dbReference type="SUPFAM" id="SSF110395">
    <property type="entry name" value="CutC-like"/>
    <property type="match status" value="1"/>
</dbReference>
<dbReference type="Proteomes" id="UP000682892">
    <property type="component" value="Chromosome 3"/>
</dbReference>
<reference evidence="3" key="1">
    <citation type="submission" date="2005-10" db="EMBL/GenBank/DDBJ databases">
        <authorList>
            <person name="Loftus B.J."/>
            <person name="Nene V.M."/>
            <person name="Hannick L.I."/>
            <person name="Bidwell S."/>
            <person name="Haas B."/>
            <person name="Amedeo P."/>
            <person name="Orvis J."/>
            <person name="Wortman J.R."/>
            <person name="White O.R."/>
            <person name="Salzberg S."/>
            <person name="Shumway M."/>
            <person name="Koo H."/>
            <person name="Zhao Y."/>
            <person name="Holmes M."/>
            <person name="Miller J."/>
            <person name="Schatz M."/>
            <person name="Pop M."/>
            <person name="Pai G."/>
            <person name="Utterback T."/>
            <person name="Rogers Y.-H."/>
            <person name="Kravitz S."/>
            <person name="Fraser C.M."/>
        </authorList>
    </citation>
    <scope>NUCLEOTIDE SEQUENCE</scope>
    <source>
        <strain evidence="3">Liverpool</strain>
    </source>
</reference>
<dbReference type="HOGENOM" id="CLU_050555_3_1_1"/>
<dbReference type="InterPro" id="IPR005627">
    <property type="entry name" value="CutC-like"/>
</dbReference>
<dbReference type="KEGG" id="aag:5579222"/>
<dbReference type="PANTHER" id="PTHR12598:SF0">
    <property type="entry name" value="COPPER HOMEOSTASIS PROTEIN CUTC HOMOLOG"/>
    <property type="match status" value="1"/>
</dbReference>
<accession>A0A1S4G170</accession>
<organism evidence="3 4">
    <name type="scientific">Aedes aegypti</name>
    <name type="common">Yellowfever mosquito</name>
    <name type="synonym">Culex aegypti</name>
    <dbReference type="NCBI Taxonomy" id="7159"/>
    <lineage>
        <taxon>Eukaryota</taxon>
        <taxon>Metazoa</taxon>
        <taxon>Ecdysozoa</taxon>
        <taxon>Arthropoda</taxon>
        <taxon>Hexapoda</taxon>
        <taxon>Insecta</taxon>
        <taxon>Pterygota</taxon>
        <taxon>Neoptera</taxon>
        <taxon>Endopterygota</taxon>
        <taxon>Diptera</taxon>
        <taxon>Nematocera</taxon>
        <taxon>Culicoidea</taxon>
        <taxon>Culicidae</taxon>
        <taxon>Culicinae</taxon>
        <taxon>Aedini</taxon>
        <taxon>Aedes</taxon>
        <taxon>Stegomyia</taxon>
    </lineage>
</organism>
<evidence type="ECO:0000256" key="2">
    <source>
        <dbReference type="ARBA" id="ARBA00019014"/>
    </source>
</evidence>
<dbReference type="Pfam" id="PF03932">
    <property type="entry name" value="CutC"/>
    <property type="match status" value="1"/>
</dbReference>
<proteinExistence type="inferred from homology"/>
<dbReference type="OMA" id="HRAFDQC"/>
<dbReference type="EMBL" id="CH478182">
    <property type="protein sequence ID" value="EAT33658.1"/>
    <property type="molecule type" value="Genomic_DNA"/>
</dbReference>
<comment type="similarity">
    <text evidence="1">Belongs to the CutC family.</text>
</comment>
<evidence type="ECO:0000313" key="4">
    <source>
        <dbReference type="Proteomes" id="UP000682892"/>
    </source>
</evidence>
<dbReference type="Gene3D" id="3.20.20.380">
    <property type="entry name" value="Copper homeostasis (CutC) domain"/>
    <property type="match status" value="1"/>
</dbReference>
<reference evidence="3" key="3">
    <citation type="submission" date="2012-09" db="EMBL/GenBank/DDBJ databases">
        <authorList>
            <consortium name="VectorBase"/>
        </authorList>
    </citation>
    <scope>NUCLEOTIDE SEQUENCE</scope>
    <source>
        <strain evidence="3">Liverpool</strain>
    </source>
</reference>